<name>A0A173ZW19_9FIRM</name>
<protein>
    <submittedName>
        <fullName evidence="1">Uncharacterized protein</fullName>
    </submittedName>
</protein>
<dbReference type="Pfam" id="PF13479">
    <property type="entry name" value="AAA_24"/>
    <property type="match status" value="1"/>
</dbReference>
<dbReference type="Proteomes" id="UP000095447">
    <property type="component" value="Unassembled WGS sequence"/>
</dbReference>
<dbReference type="AlphaFoldDB" id="A0A173ZW19"/>
<accession>A0A173ZW19</accession>
<organism evidence="1 2">
    <name type="scientific">Blautia obeum</name>
    <dbReference type="NCBI Taxonomy" id="40520"/>
    <lineage>
        <taxon>Bacteria</taxon>
        <taxon>Bacillati</taxon>
        <taxon>Bacillota</taxon>
        <taxon>Clostridia</taxon>
        <taxon>Lachnospirales</taxon>
        <taxon>Lachnospiraceae</taxon>
        <taxon>Blautia</taxon>
    </lineage>
</organism>
<dbReference type="EMBL" id="CYZA01000006">
    <property type="protein sequence ID" value="CUN80491.1"/>
    <property type="molecule type" value="Genomic_DNA"/>
</dbReference>
<sequence length="332" mass="37275">MTDSIFEPEVSVVAHGLEGKVIMLYGTNNTGKTYNCAKMKNALFFMCENGLGAQAGVKHKMINNWRMFTKYIKELTDPKTVERAKEIYSTIVIDEVYASSLFCQKFVCDTYGGGCISLGANENSKVNLYQIYERIYWEQIQKLVTSGYTVVFVAHADEKDGFIQPKGDKRCIKPIVDNCDVVAYLEPNGVDEDGHVIKSSAYFAQTDKFFARSRYDFMVTKIEEFTADNLEKAISDAITKQEEADGIKSVSYDEQQSMYEEKETMSFEQLQEEIALWGGKLAASDHMETLTDIVEQTLGVGKKVSQCTKKQTEAMSIILEDIKDACAELGVA</sequence>
<gene>
    <name evidence="1" type="ORF">ERS852395_01364</name>
</gene>
<reference evidence="1 2" key="1">
    <citation type="submission" date="2015-09" db="EMBL/GenBank/DDBJ databases">
        <authorList>
            <consortium name="Pathogen Informatics"/>
        </authorList>
    </citation>
    <scope>NUCLEOTIDE SEQUENCE [LARGE SCALE GENOMIC DNA]</scope>
    <source>
        <strain evidence="1 2">2789STDY5608838</strain>
    </source>
</reference>
<evidence type="ECO:0000313" key="1">
    <source>
        <dbReference type="EMBL" id="CUN80491.1"/>
    </source>
</evidence>
<dbReference type="RefSeq" id="WP_055053123.1">
    <property type="nucleotide sequence ID" value="NZ_CYZA01000006.1"/>
</dbReference>
<proteinExistence type="predicted"/>
<evidence type="ECO:0000313" key="2">
    <source>
        <dbReference type="Proteomes" id="UP000095447"/>
    </source>
</evidence>